<dbReference type="OrthoDB" id="9800503at2"/>
<evidence type="ECO:0000313" key="3">
    <source>
        <dbReference type="Proteomes" id="UP000194474"/>
    </source>
</evidence>
<dbReference type="SUPFAM" id="SSF143120">
    <property type="entry name" value="YefM-like"/>
    <property type="match status" value="1"/>
</dbReference>
<dbReference type="Proteomes" id="UP000194474">
    <property type="component" value="Unassembled WGS sequence"/>
</dbReference>
<protein>
    <submittedName>
        <fullName evidence="2">Antitoxin component of toxin-antitoxin stability system, DNA-binding transcriptional repressor</fullName>
    </submittedName>
</protein>
<keyword evidence="2" id="KW-0238">DNA-binding</keyword>
<dbReference type="AlphaFoldDB" id="A0A1Y6G9I7"/>
<evidence type="ECO:0000256" key="1">
    <source>
        <dbReference type="ARBA" id="ARBA00009981"/>
    </source>
</evidence>
<evidence type="ECO:0000313" key="2">
    <source>
        <dbReference type="EMBL" id="SMQ86033.1"/>
    </source>
</evidence>
<name>A0A1Y6G9I7_9HYPH</name>
<organism evidence="2 3">
    <name type="scientific">Devosia lucknowensis</name>
    <dbReference type="NCBI Taxonomy" id="1096929"/>
    <lineage>
        <taxon>Bacteria</taxon>
        <taxon>Pseudomonadati</taxon>
        <taxon>Pseudomonadota</taxon>
        <taxon>Alphaproteobacteria</taxon>
        <taxon>Hyphomicrobiales</taxon>
        <taxon>Devosiaceae</taxon>
        <taxon>Devosia</taxon>
    </lineage>
</organism>
<dbReference type="Gene3D" id="3.40.1620.10">
    <property type="entry name" value="YefM-like domain"/>
    <property type="match status" value="1"/>
</dbReference>
<keyword evidence="3" id="KW-1185">Reference proteome</keyword>
<comment type="similarity">
    <text evidence="1">Belongs to the phD/YefM antitoxin family.</text>
</comment>
<sequence length="77" mass="8134">MKVSVKAAEANLSELIDAALSGEEVVIDKDSSTAVRIVPVQQSMPFKFGLLAGKVGEVPDFLEPMSEEDLAAWEGAA</sequence>
<dbReference type="RefSeq" id="WP_086471652.1">
    <property type="nucleotide sequence ID" value="NZ_FXWK01000002.1"/>
</dbReference>
<accession>A0A1Y6G9I7</accession>
<dbReference type="InterPro" id="IPR036165">
    <property type="entry name" value="YefM-like_sf"/>
</dbReference>
<reference evidence="3" key="1">
    <citation type="submission" date="2017-04" db="EMBL/GenBank/DDBJ databases">
        <authorList>
            <person name="Varghese N."/>
            <person name="Submissions S."/>
        </authorList>
    </citation>
    <scope>NUCLEOTIDE SEQUENCE [LARGE SCALE GENOMIC DNA]</scope>
</reference>
<proteinExistence type="inferred from homology"/>
<dbReference type="EMBL" id="FXWK01000002">
    <property type="protein sequence ID" value="SMQ86033.1"/>
    <property type="molecule type" value="Genomic_DNA"/>
</dbReference>
<gene>
    <name evidence="2" type="ORF">SAMN06295905_3329</name>
</gene>
<dbReference type="GO" id="GO:0003677">
    <property type="term" value="F:DNA binding"/>
    <property type="evidence" value="ECO:0007669"/>
    <property type="project" value="UniProtKB-KW"/>
</dbReference>